<proteinExistence type="predicted"/>
<evidence type="ECO:0000313" key="2">
    <source>
        <dbReference type="Proteomes" id="UP000294360"/>
    </source>
</evidence>
<dbReference type="AlphaFoldDB" id="A0A4U8Z7V7"/>
<reference evidence="1 2" key="1">
    <citation type="submission" date="2019-03" db="EMBL/GenBank/DDBJ databases">
        <authorList>
            <person name="Kox A.R. M."/>
        </authorList>
    </citation>
    <scope>NUCLEOTIDE SEQUENCE [LARGE SCALE GENOMIC DNA]</scope>
    <source>
        <strain evidence="1">MTUNDRAET4 annotated genome</strain>
        <plasmid evidence="2">2</plasmid>
    </source>
</reference>
<name>A0A4U8Z7V7_METTU</name>
<protein>
    <submittedName>
        <fullName evidence="1">Uncharacterized protein</fullName>
    </submittedName>
</protein>
<dbReference type="RefSeq" id="WP_134492972.1">
    <property type="nucleotide sequence ID" value="NZ_LR536451.1"/>
</dbReference>
<accession>A0A4U8Z7V7</accession>
<evidence type="ECO:0000313" key="1">
    <source>
        <dbReference type="EMBL" id="VFU16548.1"/>
    </source>
</evidence>
<organism evidence="1 2">
    <name type="scientific">Methylocella tundrae</name>
    <dbReference type="NCBI Taxonomy" id="227605"/>
    <lineage>
        <taxon>Bacteria</taxon>
        <taxon>Pseudomonadati</taxon>
        <taxon>Pseudomonadota</taxon>
        <taxon>Alphaproteobacteria</taxon>
        <taxon>Hyphomicrobiales</taxon>
        <taxon>Beijerinckiaceae</taxon>
        <taxon>Methylocella</taxon>
    </lineage>
</organism>
<dbReference type="OrthoDB" id="7244081at2"/>
<sequence>MHPERLAFFQDMLKPRKVAWEQQRTDVLAAGSAFYLATGRIEALDEAGARSYLEFLGSRLVFLIDWNRARKQLRGFLRGPDRLALLSWAAETEMGHRGFLELGGARLVNQAIEAAAGSSMHFGDRLCDVLGDAETLDFLRFVFQASTEGLLTGQSRALIHDRIRVTFGTHFSNEEQQLLRLAADHAGLILK</sequence>
<gene>
    <name evidence="1" type="ORF">MTUNDRAET4_0200</name>
</gene>
<dbReference type="Proteomes" id="UP000294360">
    <property type="component" value="Plasmid 2"/>
</dbReference>
<keyword evidence="1" id="KW-0614">Plasmid</keyword>
<dbReference type="KEGG" id="mtun:MTUNDRAET4_0200.1"/>
<geneLocation type="plasmid" evidence="1 2">
    <name>2</name>
</geneLocation>
<dbReference type="EMBL" id="LR536451">
    <property type="protein sequence ID" value="VFU16548.1"/>
    <property type="molecule type" value="Genomic_DNA"/>
</dbReference>